<comment type="caution">
    <text evidence="2">The sequence shown here is derived from an EMBL/GenBank/DDBJ whole genome shotgun (WGS) entry which is preliminary data.</text>
</comment>
<evidence type="ECO:0000256" key="1">
    <source>
        <dbReference type="SAM" id="MobiDB-lite"/>
    </source>
</evidence>
<name>A0A9J6DUU7_RHIMP</name>
<accession>A0A9J6DUU7</accession>
<reference evidence="2" key="2">
    <citation type="submission" date="2021-09" db="EMBL/GenBank/DDBJ databases">
        <authorList>
            <person name="Jia N."/>
            <person name="Wang J."/>
            <person name="Shi W."/>
            <person name="Du L."/>
            <person name="Sun Y."/>
            <person name="Zhan W."/>
            <person name="Jiang J."/>
            <person name="Wang Q."/>
            <person name="Zhang B."/>
            <person name="Ji P."/>
            <person name="Sakyi L.B."/>
            <person name="Cui X."/>
            <person name="Yuan T."/>
            <person name="Jiang B."/>
            <person name="Yang W."/>
            <person name="Lam T.T.-Y."/>
            <person name="Chang Q."/>
            <person name="Ding S."/>
            <person name="Wang X."/>
            <person name="Zhu J."/>
            <person name="Ruan X."/>
            <person name="Zhao L."/>
            <person name="Wei J."/>
            <person name="Que T."/>
            <person name="Du C."/>
            <person name="Cheng J."/>
            <person name="Dai P."/>
            <person name="Han X."/>
            <person name="Huang E."/>
            <person name="Gao Y."/>
            <person name="Liu J."/>
            <person name="Shao H."/>
            <person name="Ye R."/>
            <person name="Li L."/>
            <person name="Wei W."/>
            <person name="Wang X."/>
            <person name="Wang C."/>
            <person name="Huo Q."/>
            <person name="Li W."/>
            <person name="Guo W."/>
            <person name="Chen H."/>
            <person name="Chen S."/>
            <person name="Zhou L."/>
            <person name="Zhou L."/>
            <person name="Ni X."/>
            <person name="Tian J."/>
            <person name="Zhou Y."/>
            <person name="Sheng Y."/>
            <person name="Liu T."/>
            <person name="Pan Y."/>
            <person name="Xia L."/>
            <person name="Li J."/>
            <person name="Zhao F."/>
            <person name="Cao W."/>
        </authorList>
    </citation>
    <scope>NUCLEOTIDE SEQUENCE</scope>
    <source>
        <strain evidence="2">Rmic-2018</strain>
        <tissue evidence="2">Larvae</tissue>
    </source>
</reference>
<proteinExistence type="predicted"/>
<sequence>MGLRSVFECWKKKRKRRPRPTDAVMSSVAEYDSCRREYSSRRAVLPPSGAPLRDSGGCCQQDPGLHRTRGAVYAAQRVDGQSSVDVSHRANEDESEDPLSDLVRMHGWHVHCI</sequence>
<organism evidence="2 3">
    <name type="scientific">Rhipicephalus microplus</name>
    <name type="common">Cattle tick</name>
    <name type="synonym">Boophilus microplus</name>
    <dbReference type="NCBI Taxonomy" id="6941"/>
    <lineage>
        <taxon>Eukaryota</taxon>
        <taxon>Metazoa</taxon>
        <taxon>Ecdysozoa</taxon>
        <taxon>Arthropoda</taxon>
        <taxon>Chelicerata</taxon>
        <taxon>Arachnida</taxon>
        <taxon>Acari</taxon>
        <taxon>Parasitiformes</taxon>
        <taxon>Ixodida</taxon>
        <taxon>Ixodoidea</taxon>
        <taxon>Ixodidae</taxon>
        <taxon>Rhipicephalinae</taxon>
        <taxon>Rhipicephalus</taxon>
        <taxon>Boophilus</taxon>
    </lineage>
</organism>
<evidence type="ECO:0000313" key="2">
    <source>
        <dbReference type="EMBL" id="KAH8025975.1"/>
    </source>
</evidence>
<protein>
    <submittedName>
        <fullName evidence="2">Uncharacterized protein</fullName>
    </submittedName>
</protein>
<gene>
    <name evidence="2" type="ORF">HPB51_015280</name>
</gene>
<dbReference type="Proteomes" id="UP000821866">
    <property type="component" value="Unassembled WGS sequence"/>
</dbReference>
<reference evidence="2" key="1">
    <citation type="journal article" date="2020" name="Cell">
        <title>Large-Scale Comparative Analyses of Tick Genomes Elucidate Their Genetic Diversity and Vector Capacities.</title>
        <authorList>
            <consortium name="Tick Genome and Microbiome Consortium (TIGMIC)"/>
            <person name="Jia N."/>
            <person name="Wang J."/>
            <person name="Shi W."/>
            <person name="Du L."/>
            <person name="Sun Y."/>
            <person name="Zhan W."/>
            <person name="Jiang J.F."/>
            <person name="Wang Q."/>
            <person name="Zhang B."/>
            <person name="Ji P."/>
            <person name="Bell-Sakyi L."/>
            <person name="Cui X.M."/>
            <person name="Yuan T.T."/>
            <person name="Jiang B.G."/>
            <person name="Yang W.F."/>
            <person name="Lam T.T."/>
            <person name="Chang Q.C."/>
            <person name="Ding S.J."/>
            <person name="Wang X.J."/>
            <person name="Zhu J.G."/>
            <person name="Ruan X.D."/>
            <person name="Zhao L."/>
            <person name="Wei J.T."/>
            <person name="Ye R.Z."/>
            <person name="Que T.C."/>
            <person name="Du C.H."/>
            <person name="Zhou Y.H."/>
            <person name="Cheng J.X."/>
            <person name="Dai P.F."/>
            <person name="Guo W.B."/>
            <person name="Han X.H."/>
            <person name="Huang E.J."/>
            <person name="Li L.F."/>
            <person name="Wei W."/>
            <person name="Gao Y.C."/>
            <person name="Liu J.Z."/>
            <person name="Shao H.Z."/>
            <person name="Wang X."/>
            <person name="Wang C.C."/>
            <person name="Yang T.C."/>
            <person name="Huo Q.B."/>
            <person name="Li W."/>
            <person name="Chen H.Y."/>
            <person name="Chen S.E."/>
            <person name="Zhou L.G."/>
            <person name="Ni X.B."/>
            <person name="Tian J.H."/>
            <person name="Sheng Y."/>
            <person name="Liu T."/>
            <person name="Pan Y.S."/>
            <person name="Xia L.Y."/>
            <person name="Li J."/>
            <person name="Zhao F."/>
            <person name="Cao W.C."/>
        </authorList>
    </citation>
    <scope>NUCLEOTIDE SEQUENCE</scope>
    <source>
        <strain evidence="2">Rmic-2018</strain>
    </source>
</reference>
<keyword evidence="3" id="KW-1185">Reference proteome</keyword>
<dbReference type="AlphaFoldDB" id="A0A9J6DUU7"/>
<evidence type="ECO:0000313" key="3">
    <source>
        <dbReference type="Proteomes" id="UP000821866"/>
    </source>
</evidence>
<dbReference type="EMBL" id="JABSTU010000007">
    <property type="protein sequence ID" value="KAH8025975.1"/>
    <property type="molecule type" value="Genomic_DNA"/>
</dbReference>
<feature type="region of interest" description="Disordered" evidence="1">
    <location>
        <begin position="78"/>
        <end position="98"/>
    </location>
</feature>